<evidence type="ECO:0000313" key="3">
    <source>
        <dbReference type="WBParaSite" id="PDA_v2.g18696.t1"/>
    </source>
</evidence>
<dbReference type="Proteomes" id="UP000887578">
    <property type="component" value="Unplaced"/>
</dbReference>
<dbReference type="WBParaSite" id="PDA_v2.g18696.t1">
    <property type="protein sequence ID" value="PDA_v2.g18696.t1"/>
    <property type="gene ID" value="PDA_v2.g18696"/>
</dbReference>
<protein>
    <submittedName>
        <fullName evidence="3">DUF38 domain-containing protein</fullName>
    </submittedName>
</protein>
<accession>A0A914PRD2</accession>
<proteinExistence type="predicted"/>
<feature type="region of interest" description="Disordered" evidence="1">
    <location>
        <begin position="1"/>
        <end position="25"/>
    </location>
</feature>
<sequence length="309" mass="35409">MDSENSTPTGGSAKKRRLGSGQSPLVDLELDAKNYEIRKLKELVQTLHEKSSKMEEEIKTPKSKTPKSANEPGLRYVTLKEIINGDRVNTDLLSPEHLEAIEDGLWNIFSTETTAEPFKMDIDDIYDKTQFKIDLTGSLTCIDEENPSRIYEIIKCLYTCNHENLTLSYQNIDELAFAKLTPVSVKSCQLKNIWVEKFTGGFLAADEIFEKLPNVEEFEYYCKRYNHESTQNVPANLSNFPRFENLKKFKICNVTKKFDLLTFGKFMDKHPDTSFVIQYHPLCESTQLKIQGVTEKLAETCKISVEFAN</sequence>
<keyword evidence="2" id="KW-1185">Reference proteome</keyword>
<reference evidence="3" key="1">
    <citation type="submission" date="2022-11" db="UniProtKB">
        <authorList>
            <consortium name="WormBaseParasite"/>
        </authorList>
    </citation>
    <scope>IDENTIFICATION</scope>
</reference>
<evidence type="ECO:0000313" key="2">
    <source>
        <dbReference type="Proteomes" id="UP000887578"/>
    </source>
</evidence>
<dbReference type="AlphaFoldDB" id="A0A914PRD2"/>
<name>A0A914PRD2_9BILA</name>
<feature type="compositionally biased region" description="Basic and acidic residues" evidence="1">
    <location>
        <begin position="48"/>
        <end position="60"/>
    </location>
</feature>
<evidence type="ECO:0000256" key="1">
    <source>
        <dbReference type="SAM" id="MobiDB-lite"/>
    </source>
</evidence>
<feature type="compositionally biased region" description="Polar residues" evidence="1">
    <location>
        <begin position="1"/>
        <end position="10"/>
    </location>
</feature>
<organism evidence="2 3">
    <name type="scientific">Panagrolaimus davidi</name>
    <dbReference type="NCBI Taxonomy" id="227884"/>
    <lineage>
        <taxon>Eukaryota</taxon>
        <taxon>Metazoa</taxon>
        <taxon>Ecdysozoa</taxon>
        <taxon>Nematoda</taxon>
        <taxon>Chromadorea</taxon>
        <taxon>Rhabditida</taxon>
        <taxon>Tylenchina</taxon>
        <taxon>Panagrolaimomorpha</taxon>
        <taxon>Panagrolaimoidea</taxon>
        <taxon>Panagrolaimidae</taxon>
        <taxon>Panagrolaimus</taxon>
    </lineage>
</organism>
<feature type="region of interest" description="Disordered" evidence="1">
    <location>
        <begin position="48"/>
        <end position="71"/>
    </location>
</feature>